<feature type="transmembrane region" description="Helical" evidence="2">
    <location>
        <begin position="58"/>
        <end position="80"/>
    </location>
</feature>
<comment type="caution">
    <text evidence="3">The sequence shown here is derived from an EMBL/GenBank/DDBJ whole genome shotgun (WGS) entry which is preliminary data.</text>
</comment>
<feature type="compositionally biased region" description="Basic and acidic residues" evidence="1">
    <location>
        <begin position="243"/>
        <end position="255"/>
    </location>
</feature>
<dbReference type="OrthoDB" id="10532453at2759"/>
<keyword evidence="2" id="KW-1133">Transmembrane helix</keyword>
<feature type="transmembrane region" description="Helical" evidence="2">
    <location>
        <begin position="18"/>
        <end position="37"/>
    </location>
</feature>
<keyword evidence="2" id="KW-0472">Membrane</keyword>
<sequence length="271" mass="29853">MKSPIDFDRPIGAATWQALPQVGLYVVLTLAMGLPTQKTCWKKQFKSNAVNSCAAKMLLLKACFVLQAVLLSSLSSDLIFQLAKNPKAVPQIPGLWITPVTFLSSIVLMTTHSAMSMRNHLMQSLSVAVIPSLVLVIAKFSPVSYGTLELNMLLIYTVSMVAVFWKDVKDFVMEHHIAFPFNFGASKLKDDIGNTSPFVSSPGLNHVEMSTPHGTPRSERVFSKSPAGREEVIAPPISGPGLQEKRERERREGPTKSRRSNKSPKESRMVS</sequence>
<protein>
    <submittedName>
        <fullName evidence="3">Uncharacterized protein</fullName>
    </submittedName>
</protein>
<dbReference type="Proteomes" id="UP000192578">
    <property type="component" value="Unassembled WGS sequence"/>
</dbReference>
<keyword evidence="4" id="KW-1185">Reference proteome</keyword>
<dbReference type="AlphaFoldDB" id="A0A1W0WDJ9"/>
<name>A0A1W0WDJ9_HYPEX</name>
<accession>A0A1W0WDJ9</accession>
<keyword evidence="2" id="KW-0812">Transmembrane</keyword>
<feature type="transmembrane region" description="Helical" evidence="2">
    <location>
        <begin position="146"/>
        <end position="165"/>
    </location>
</feature>
<feature type="transmembrane region" description="Helical" evidence="2">
    <location>
        <begin position="92"/>
        <end position="109"/>
    </location>
</feature>
<feature type="compositionally biased region" description="Basic and acidic residues" evidence="1">
    <location>
        <begin position="216"/>
        <end position="232"/>
    </location>
</feature>
<evidence type="ECO:0000313" key="4">
    <source>
        <dbReference type="Proteomes" id="UP000192578"/>
    </source>
</evidence>
<feature type="region of interest" description="Disordered" evidence="1">
    <location>
        <begin position="199"/>
        <end position="271"/>
    </location>
</feature>
<organism evidence="3 4">
    <name type="scientific">Hypsibius exemplaris</name>
    <name type="common">Freshwater tardigrade</name>
    <dbReference type="NCBI Taxonomy" id="2072580"/>
    <lineage>
        <taxon>Eukaryota</taxon>
        <taxon>Metazoa</taxon>
        <taxon>Ecdysozoa</taxon>
        <taxon>Tardigrada</taxon>
        <taxon>Eutardigrada</taxon>
        <taxon>Parachela</taxon>
        <taxon>Hypsibioidea</taxon>
        <taxon>Hypsibiidae</taxon>
        <taxon>Hypsibius</taxon>
    </lineage>
</organism>
<feature type="transmembrane region" description="Helical" evidence="2">
    <location>
        <begin position="121"/>
        <end position="140"/>
    </location>
</feature>
<proteinExistence type="predicted"/>
<dbReference type="EMBL" id="MTYJ01000127">
    <property type="protein sequence ID" value="OQV13284.1"/>
    <property type="molecule type" value="Genomic_DNA"/>
</dbReference>
<reference evidence="4" key="1">
    <citation type="submission" date="2017-01" db="EMBL/GenBank/DDBJ databases">
        <title>Comparative genomics of anhydrobiosis in the tardigrade Hypsibius dujardini.</title>
        <authorList>
            <person name="Yoshida Y."/>
            <person name="Koutsovoulos G."/>
            <person name="Laetsch D."/>
            <person name="Stevens L."/>
            <person name="Kumar S."/>
            <person name="Horikawa D."/>
            <person name="Ishino K."/>
            <person name="Komine S."/>
            <person name="Tomita M."/>
            <person name="Blaxter M."/>
            <person name="Arakawa K."/>
        </authorList>
    </citation>
    <scope>NUCLEOTIDE SEQUENCE [LARGE SCALE GENOMIC DNA]</scope>
    <source>
        <strain evidence="4">Z151</strain>
    </source>
</reference>
<gene>
    <name evidence="3" type="ORF">BV898_12490</name>
</gene>
<evidence type="ECO:0000256" key="2">
    <source>
        <dbReference type="SAM" id="Phobius"/>
    </source>
</evidence>
<evidence type="ECO:0000313" key="3">
    <source>
        <dbReference type="EMBL" id="OQV13284.1"/>
    </source>
</evidence>
<evidence type="ECO:0000256" key="1">
    <source>
        <dbReference type="SAM" id="MobiDB-lite"/>
    </source>
</evidence>